<dbReference type="Pfam" id="PF18701">
    <property type="entry name" value="DUF5641"/>
    <property type="match status" value="1"/>
</dbReference>
<dbReference type="EMBL" id="OW152836">
    <property type="protein sequence ID" value="CAH2057516.1"/>
    <property type="molecule type" value="Genomic_DNA"/>
</dbReference>
<feature type="non-terminal residue" evidence="2">
    <location>
        <position position="1"/>
    </location>
</feature>
<dbReference type="Proteomes" id="UP000837857">
    <property type="component" value="Chromosome 24"/>
</dbReference>
<evidence type="ECO:0000313" key="2">
    <source>
        <dbReference type="EMBL" id="CAH2057516.1"/>
    </source>
</evidence>
<sequence>MDISEAEREKEYQYREKFEIEYFAAVSNANELVSRFTSVQLGNDNDSAASVAVPAQSGGTSGKPCPTVSDKRVTLAATAQDTELDKHALHDEDTQDIHILNSIQCDSNDEKLLKLVNDDHAKTLGLRWSCKLDTLHFSVNSDSSHLKPSKRSVLSTVGQVFDPLGLVNPCILQDDLKREDRICTLSRYQRTRALTKHFWTRYYKEYISELQRRNKWQRKDRGELRIGDLVVVKDDHLPPNRWLLGRVVHLHPGSDGIARVADVATSSGTIRRAYNRLCLLPSSV</sequence>
<feature type="domain" description="DUF5641" evidence="1">
    <location>
        <begin position="186"/>
        <end position="280"/>
    </location>
</feature>
<dbReference type="PANTHER" id="PTHR47331:SF5">
    <property type="entry name" value="RIBONUCLEASE H"/>
    <property type="match status" value="1"/>
</dbReference>
<protein>
    <recommendedName>
        <fullName evidence="1">DUF5641 domain-containing protein</fullName>
    </recommendedName>
</protein>
<organism evidence="2 3">
    <name type="scientific">Iphiclides podalirius</name>
    <name type="common">scarce swallowtail</name>
    <dbReference type="NCBI Taxonomy" id="110791"/>
    <lineage>
        <taxon>Eukaryota</taxon>
        <taxon>Metazoa</taxon>
        <taxon>Ecdysozoa</taxon>
        <taxon>Arthropoda</taxon>
        <taxon>Hexapoda</taxon>
        <taxon>Insecta</taxon>
        <taxon>Pterygota</taxon>
        <taxon>Neoptera</taxon>
        <taxon>Endopterygota</taxon>
        <taxon>Lepidoptera</taxon>
        <taxon>Glossata</taxon>
        <taxon>Ditrysia</taxon>
        <taxon>Papilionoidea</taxon>
        <taxon>Papilionidae</taxon>
        <taxon>Papilioninae</taxon>
        <taxon>Iphiclides</taxon>
    </lineage>
</organism>
<accession>A0ABN8ILW0</accession>
<evidence type="ECO:0000313" key="3">
    <source>
        <dbReference type="Proteomes" id="UP000837857"/>
    </source>
</evidence>
<reference evidence="2" key="1">
    <citation type="submission" date="2022-03" db="EMBL/GenBank/DDBJ databases">
        <authorList>
            <person name="Martin H S."/>
        </authorList>
    </citation>
    <scope>NUCLEOTIDE SEQUENCE</scope>
</reference>
<name>A0ABN8ILW0_9NEOP</name>
<dbReference type="InterPro" id="IPR040676">
    <property type="entry name" value="DUF5641"/>
</dbReference>
<gene>
    <name evidence="2" type="ORF">IPOD504_LOCUS10284</name>
</gene>
<keyword evidence="3" id="KW-1185">Reference proteome</keyword>
<proteinExistence type="predicted"/>
<evidence type="ECO:0000259" key="1">
    <source>
        <dbReference type="Pfam" id="PF18701"/>
    </source>
</evidence>
<dbReference type="PANTHER" id="PTHR47331">
    <property type="entry name" value="PHD-TYPE DOMAIN-CONTAINING PROTEIN"/>
    <property type="match status" value="1"/>
</dbReference>